<evidence type="ECO:0000256" key="5">
    <source>
        <dbReference type="ARBA" id="ARBA00022598"/>
    </source>
</evidence>
<accession>A0A0H5BX87</accession>
<keyword evidence="15" id="KW-1185">Reference proteome</keyword>
<comment type="catalytic activity">
    <reaction evidence="12">
        <text>tRNA(Cys) + L-cysteine + ATP = L-cysteinyl-tRNA(Cys) + AMP + diphosphate</text>
        <dbReference type="Rhea" id="RHEA:17773"/>
        <dbReference type="Rhea" id="RHEA-COMP:9661"/>
        <dbReference type="Rhea" id="RHEA-COMP:9679"/>
        <dbReference type="ChEBI" id="CHEBI:30616"/>
        <dbReference type="ChEBI" id="CHEBI:33019"/>
        <dbReference type="ChEBI" id="CHEBI:35235"/>
        <dbReference type="ChEBI" id="CHEBI:78442"/>
        <dbReference type="ChEBI" id="CHEBI:78517"/>
        <dbReference type="ChEBI" id="CHEBI:456215"/>
        <dbReference type="EC" id="6.1.1.16"/>
    </reaction>
</comment>
<keyword evidence="5 12" id="KW-0436">Ligase</keyword>
<keyword evidence="6 12" id="KW-0479">Metal-binding</keyword>
<evidence type="ECO:0000256" key="4">
    <source>
        <dbReference type="ARBA" id="ARBA00022490"/>
    </source>
</evidence>
<feature type="binding site" evidence="12">
    <location>
        <position position="238"/>
    </location>
    <ligand>
        <name>Zn(2+)</name>
        <dbReference type="ChEBI" id="CHEBI:29105"/>
    </ligand>
</feature>
<evidence type="ECO:0000256" key="8">
    <source>
        <dbReference type="ARBA" id="ARBA00022833"/>
    </source>
</evidence>
<dbReference type="GO" id="GO:0008270">
    <property type="term" value="F:zinc ion binding"/>
    <property type="evidence" value="ECO:0007669"/>
    <property type="project" value="UniProtKB-UniRule"/>
</dbReference>
<dbReference type="STRING" id="1594731.WEOB_329"/>
<dbReference type="InterPro" id="IPR009080">
    <property type="entry name" value="tRNAsynth_Ia_anticodon-bd"/>
</dbReference>
<evidence type="ECO:0000256" key="12">
    <source>
        <dbReference type="HAMAP-Rule" id="MF_00041"/>
    </source>
</evidence>
<evidence type="ECO:0000256" key="6">
    <source>
        <dbReference type="ARBA" id="ARBA00022723"/>
    </source>
</evidence>
<dbReference type="InterPro" id="IPR015803">
    <property type="entry name" value="Cys-tRNA-ligase"/>
</dbReference>
<feature type="binding site" evidence="12">
    <location>
        <position position="273"/>
    </location>
    <ligand>
        <name>ATP</name>
        <dbReference type="ChEBI" id="CHEBI:30616"/>
    </ligand>
</feature>
<evidence type="ECO:0000256" key="1">
    <source>
        <dbReference type="ARBA" id="ARBA00004496"/>
    </source>
</evidence>
<reference evidence="15" key="1">
    <citation type="submission" date="2015-01" db="EMBL/GenBank/DDBJ databases">
        <authorList>
            <person name="Manzano-Marin A."/>
            <person name="Manzano-Marin A."/>
        </authorList>
    </citation>
    <scope>NUCLEOTIDE SEQUENCE [LARGE SCALE GENOMIC DNA]</scope>
    <source>
        <strain evidence="15">obscurior</strain>
    </source>
</reference>
<name>A0A0H5BX87_9ENTR</name>
<evidence type="ECO:0000313" key="14">
    <source>
        <dbReference type="EMBL" id="CEN32264.1"/>
    </source>
</evidence>
<keyword evidence="9 12" id="KW-0067">ATP-binding</keyword>
<dbReference type="EC" id="6.1.1.16" evidence="12"/>
<dbReference type="HAMAP" id="MF_00041">
    <property type="entry name" value="Cys_tRNA_synth"/>
    <property type="match status" value="1"/>
</dbReference>
<feature type="short sequence motif" description="'HIGH' region" evidence="12">
    <location>
        <begin position="33"/>
        <end position="43"/>
    </location>
</feature>
<evidence type="ECO:0000313" key="15">
    <source>
        <dbReference type="Proteomes" id="UP000242753"/>
    </source>
</evidence>
<dbReference type="Pfam" id="PF01406">
    <property type="entry name" value="tRNA-synt_1e"/>
    <property type="match status" value="1"/>
</dbReference>
<dbReference type="AlphaFoldDB" id="A0A0H5BX87"/>
<evidence type="ECO:0000256" key="3">
    <source>
        <dbReference type="ARBA" id="ARBA00011245"/>
    </source>
</evidence>
<dbReference type="InterPro" id="IPR015273">
    <property type="entry name" value="Cys-tRNA-synt_Ia_DALR"/>
</dbReference>
<keyword evidence="8 12" id="KW-0862">Zinc</keyword>
<dbReference type="Pfam" id="PF09190">
    <property type="entry name" value="DALR_2"/>
    <property type="match status" value="1"/>
</dbReference>
<dbReference type="SUPFAM" id="SSF47323">
    <property type="entry name" value="Anticodon-binding domain of a subclass of class I aminoacyl-tRNA synthetases"/>
    <property type="match status" value="1"/>
</dbReference>
<evidence type="ECO:0000256" key="11">
    <source>
        <dbReference type="ARBA" id="ARBA00023146"/>
    </source>
</evidence>
<feature type="domain" description="Cysteinyl-tRNA synthetase class Ia DALR" evidence="13">
    <location>
        <begin position="346"/>
        <end position="407"/>
    </location>
</feature>
<comment type="caution">
    <text evidence="12">Lacks conserved residue(s) required for the propagation of feature annotation.</text>
</comment>
<keyword evidence="11 12" id="KW-0030">Aminoacyl-tRNA synthetase</keyword>
<dbReference type="Proteomes" id="UP000242753">
    <property type="component" value="Chromosome I"/>
</dbReference>
<keyword evidence="7 12" id="KW-0547">Nucleotide-binding</keyword>
<dbReference type="Gene3D" id="3.40.50.620">
    <property type="entry name" value="HUPs"/>
    <property type="match status" value="1"/>
</dbReference>
<comment type="subunit">
    <text evidence="3 12">Monomer.</text>
</comment>
<dbReference type="InterPro" id="IPR014729">
    <property type="entry name" value="Rossmann-like_a/b/a_fold"/>
</dbReference>
<keyword evidence="10 12" id="KW-0648">Protein biosynthesis</keyword>
<dbReference type="PANTHER" id="PTHR10890">
    <property type="entry name" value="CYSTEINYL-TRNA SYNTHETASE"/>
    <property type="match status" value="1"/>
</dbReference>
<dbReference type="Gene3D" id="1.20.120.1910">
    <property type="entry name" value="Cysteine-tRNA ligase, C-terminal anti-codon recognition domain"/>
    <property type="match status" value="1"/>
</dbReference>
<feature type="binding site" evidence="12">
    <location>
        <position position="242"/>
    </location>
    <ligand>
        <name>Zn(2+)</name>
        <dbReference type="ChEBI" id="CHEBI:29105"/>
    </ligand>
</feature>
<dbReference type="SMART" id="SM00840">
    <property type="entry name" value="DALR_2"/>
    <property type="match status" value="1"/>
</dbReference>
<dbReference type="GO" id="GO:0005829">
    <property type="term" value="C:cytosol"/>
    <property type="evidence" value="ECO:0007669"/>
    <property type="project" value="TreeGrafter"/>
</dbReference>
<feature type="binding site" evidence="12">
    <location>
        <position position="213"/>
    </location>
    <ligand>
        <name>Zn(2+)</name>
        <dbReference type="ChEBI" id="CHEBI:29105"/>
    </ligand>
</feature>
<dbReference type="SUPFAM" id="SSF52374">
    <property type="entry name" value="Nucleotidylyl transferase"/>
    <property type="match status" value="1"/>
</dbReference>
<dbReference type="CDD" id="cd07963">
    <property type="entry name" value="Anticodon_Ia_Cys"/>
    <property type="match status" value="1"/>
</dbReference>
<evidence type="ECO:0000256" key="10">
    <source>
        <dbReference type="ARBA" id="ARBA00022917"/>
    </source>
</evidence>
<dbReference type="GO" id="GO:0004817">
    <property type="term" value="F:cysteine-tRNA ligase activity"/>
    <property type="evidence" value="ECO:0007669"/>
    <property type="project" value="UniProtKB-UniRule"/>
</dbReference>
<gene>
    <name evidence="12 14" type="primary">cysS</name>
    <name evidence="14" type="ORF">WEOB_329</name>
</gene>
<dbReference type="PANTHER" id="PTHR10890:SF3">
    <property type="entry name" value="CYSTEINE--TRNA LIGASE, CYTOPLASMIC"/>
    <property type="match status" value="1"/>
</dbReference>
<comment type="cofactor">
    <cofactor evidence="12">
        <name>Zn(2+)</name>
        <dbReference type="ChEBI" id="CHEBI:29105"/>
    </cofactor>
    <text evidence="12">Binds 1 zinc ion per subunit.</text>
</comment>
<comment type="similarity">
    <text evidence="2 12">Belongs to the class-I aminoacyl-tRNA synthetase family.</text>
</comment>
<dbReference type="CDD" id="cd00672">
    <property type="entry name" value="CysRS_core"/>
    <property type="match status" value="1"/>
</dbReference>
<evidence type="ECO:0000256" key="2">
    <source>
        <dbReference type="ARBA" id="ARBA00005594"/>
    </source>
</evidence>
<evidence type="ECO:0000259" key="13">
    <source>
        <dbReference type="SMART" id="SM00840"/>
    </source>
</evidence>
<evidence type="ECO:0000256" key="7">
    <source>
        <dbReference type="ARBA" id="ARBA00022741"/>
    </source>
</evidence>
<dbReference type="KEGG" id="wca:WEOB_329"/>
<dbReference type="EMBL" id="LN774881">
    <property type="protein sequence ID" value="CEN32264.1"/>
    <property type="molecule type" value="Genomic_DNA"/>
</dbReference>
<protein>
    <recommendedName>
        <fullName evidence="12">Cysteine--tRNA ligase</fullName>
        <ecNumber evidence="12">6.1.1.16</ecNumber>
    </recommendedName>
    <alternativeName>
        <fullName evidence="12">Cysteinyl-tRNA synthetase</fullName>
        <shortName evidence="12">CysRS</shortName>
    </alternativeName>
</protein>
<dbReference type="InterPro" id="IPR024909">
    <property type="entry name" value="Cys-tRNA/MSH_ligase"/>
</dbReference>
<proteinExistence type="inferred from homology"/>
<feature type="binding site" evidence="12">
    <location>
        <position position="31"/>
    </location>
    <ligand>
        <name>Zn(2+)</name>
        <dbReference type="ChEBI" id="CHEBI:29105"/>
    </ligand>
</feature>
<keyword evidence="4 12" id="KW-0963">Cytoplasm</keyword>
<evidence type="ECO:0000256" key="9">
    <source>
        <dbReference type="ARBA" id="ARBA00022840"/>
    </source>
</evidence>
<dbReference type="NCBIfam" id="TIGR00435">
    <property type="entry name" value="cysS"/>
    <property type="match status" value="1"/>
</dbReference>
<sequence length="466" mass="54773">MISMLKIFNTLTKKKEVFSSIIPGIVNIYVCGVTVHDLCHIGHARTFIIFDIIIRYFNFKGYRVNYIRNITDIEDKIIYQSIKNNETISMFTNRMISEMHKDFSLLHILCPNKEPRMTEYINEIIKFIMGLLQKKFAYISDDGDVMFAISSYTKYGMLSHQDFTKFHLNYSRNIHSQKKYNFMDFVLWKISRYNEFGWPSPWGHGRPGWHIGCSTMSISQLGCHFDIHGGGSDLIFPHHENEIAQSVSLYGSPYVNVWIHIGLVTMRKKKISKSLQNFLTLRNIMKFYDWEVIRYFLISAHYRKPLEYTESSLNNACISLNRLYISLLGMNKNVIPLDNSKHYLKKFCIAMNDDFNVSKAFSILFDISHQINKLKVDDFKKAQEMAARLRQLAKVLGLLQQDPEIFLRKENIKKMQKHGNEIEMLIQERNRARAFQKWGLADKIRKNLSDIGIILEDTEHGTIWRR</sequence>
<dbReference type="PRINTS" id="PR00983">
    <property type="entry name" value="TRNASYNTHCYS"/>
</dbReference>
<organism evidence="14 15">
    <name type="scientific">Candidatus Westeberhardia cardiocondylae</name>
    <dbReference type="NCBI Taxonomy" id="1594731"/>
    <lineage>
        <taxon>Bacteria</taxon>
        <taxon>Pseudomonadati</taxon>
        <taxon>Pseudomonadota</taxon>
        <taxon>Gammaproteobacteria</taxon>
        <taxon>Enterobacterales</taxon>
        <taxon>Enterobacteriaceae</taxon>
        <taxon>ant endosymbionts</taxon>
        <taxon>Candidatus Westeberhardia</taxon>
    </lineage>
</organism>
<dbReference type="PATRIC" id="fig|1594731.3.peg.305"/>
<dbReference type="GO" id="GO:0005524">
    <property type="term" value="F:ATP binding"/>
    <property type="evidence" value="ECO:0007669"/>
    <property type="project" value="UniProtKB-UniRule"/>
</dbReference>
<comment type="subcellular location">
    <subcellularLocation>
        <location evidence="1 12">Cytoplasm</location>
    </subcellularLocation>
</comment>
<dbReference type="InterPro" id="IPR032678">
    <property type="entry name" value="tRNA-synt_1_cat_dom"/>
</dbReference>
<dbReference type="GO" id="GO:0006423">
    <property type="term" value="P:cysteinyl-tRNA aminoacylation"/>
    <property type="evidence" value="ECO:0007669"/>
    <property type="project" value="UniProtKB-UniRule"/>
</dbReference>